<feature type="transmembrane region" description="Helical" evidence="4">
    <location>
        <begin position="79"/>
        <end position="96"/>
    </location>
</feature>
<feature type="domain" description="Major facilitator superfamily (MFS) profile" evidence="5">
    <location>
        <begin position="1"/>
        <end position="392"/>
    </location>
</feature>
<dbReference type="InterPro" id="IPR011701">
    <property type="entry name" value="MFS"/>
</dbReference>
<feature type="transmembrane region" description="Helical" evidence="4">
    <location>
        <begin position="52"/>
        <end position="70"/>
    </location>
</feature>
<keyword evidence="1 4" id="KW-0812">Transmembrane</keyword>
<feature type="transmembrane region" description="Helical" evidence="4">
    <location>
        <begin position="217"/>
        <end position="240"/>
    </location>
</feature>
<evidence type="ECO:0000313" key="6">
    <source>
        <dbReference type="EMBL" id="WOK05325.1"/>
    </source>
</evidence>
<feature type="transmembrane region" description="Helical" evidence="4">
    <location>
        <begin position="12"/>
        <end position="32"/>
    </location>
</feature>
<feature type="transmembrane region" description="Helical" evidence="4">
    <location>
        <begin position="341"/>
        <end position="364"/>
    </location>
</feature>
<sequence>MSKTPPKASAILPIIVLAQFACTSLWFAGNAVSRDLVVLYQLGDGTPGHLTSAVQFGFISGTLVFALLGVSDRFPPSRVFMVCALLGATANLLVLLPDQGLTSLLVIRFATGFFLAGIYPVGMKIASDYHEKGLGKALGFLVGALVLGTAFPHLIKSIGQGLSWQIVFICTSTISALGGIFLFLTVPDGPFRKPSVKIDLLVSLEVFKKKDFRRAAFGYFGHMWELYAFWAFVPIVFSLYQDSHPLTTLNVSFLSFIVIGAGAFSCIAGGYISAARGSKFVAQMALTISGLCCLLSPFGYQLPFALFIVFLLIWGASVVADSPQFSTLVAQSAPKENTGTALTIVNCLGFSITIFSIEVVQWLMHYGSPTLALLALAPGPVLGVLATVRKNK</sequence>
<name>A0ABZ0IJX7_9BACT</name>
<keyword evidence="7" id="KW-1185">Reference proteome</keyword>
<accession>A0ABZ0IJX7</accession>
<evidence type="ECO:0000256" key="1">
    <source>
        <dbReference type="ARBA" id="ARBA00022692"/>
    </source>
</evidence>
<feature type="transmembrane region" description="Helical" evidence="4">
    <location>
        <begin position="102"/>
        <end position="122"/>
    </location>
</feature>
<feature type="transmembrane region" description="Helical" evidence="4">
    <location>
        <begin position="370"/>
        <end position="388"/>
    </location>
</feature>
<dbReference type="PANTHER" id="PTHR23521">
    <property type="entry name" value="TRANSPORTER MFS SUPERFAMILY"/>
    <property type="match status" value="1"/>
</dbReference>
<feature type="transmembrane region" description="Helical" evidence="4">
    <location>
        <begin position="252"/>
        <end position="273"/>
    </location>
</feature>
<dbReference type="EMBL" id="CP136051">
    <property type="protein sequence ID" value="WOK05325.1"/>
    <property type="molecule type" value="Genomic_DNA"/>
</dbReference>
<dbReference type="InterPro" id="IPR020846">
    <property type="entry name" value="MFS_dom"/>
</dbReference>
<keyword evidence="2 4" id="KW-1133">Transmembrane helix</keyword>
<feature type="transmembrane region" description="Helical" evidence="4">
    <location>
        <begin position="161"/>
        <end position="184"/>
    </location>
</feature>
<dbReference type="Pfam" id="PF07690">
    <property type="entry name" value="MFS_1"/>
    <property type="match status" value="1"/>
</dbReference>
<evidence type="ECO:0000259" key="5">
    <source>
        <dbReference type="PROSITE" id="PS50850"/>
    </source>
</evidence>
<evidence type="ECO:0000313" key="7">
    <source>
        <dbReference type="Proteomes" id="UP001302349"/>
    </source>
</evidence>
<dbReference type="Gene3D" id="1.20.1250.20">
    <property type="entry name" value="MFS general substrate transporter like domains"/>
    <property type="match status" value="2"/>
</dbReference>
<dbReference type="PROSITE" id="PS50850">
    <property type="entry name" value="MFS"/>
    <property type="match status" value="1"/>
</dbReference>
<keyword evidence="3 4" id="KW-0472">Membrane</keyword>
<proteinExistence type="predicted"/>
<evidence type="ECO:0000256" key="2">
    <source>
        <dbReference type="ARBA" id="ARBA00022989"/>
    </source>
</evidence>
<gene>
    <name evidence="6" type="ORF">RT717_19785</name>
</gene>
<organism evidence="6 7">
    <name type="scientific">Imperialibacter roseus</name>
    <dbReference type="NCBI Taxonomy" id="1324217"/>
    <lineage>
        <taxon>Bacteria</taxon>
        <taxon>Pseudomonadati</taxon>
        <taxon>Bacteroidota</taxon>
        <taxon>Cytophagia</taxon>
        <taxon>Cytophagales</taxon>
        <taxon>Flammeovirgaceae</taxon>
        <taxon>Imperialibacter</taxon>
    </lineage>
</organism>
<dbReference type="InterPro" id="IPR036259">
    <property type="entry name" value="MFS_trans_sf"/>
</dbReference>
<protein>
    <submittedName>
        <fullName evidence="6">MFS transporter</fullName>
    </submittedName>
</protein>
<dbReference type="Proteomes" id="UP001302349">
    <property type="component" value="Chromosome"/>
</dbReference>
<dbReference type="RefSeq" id="WP_317488084.1">
    <property type="nucleotide sequence ID" value="NZ_CP136051.1"/>
</dbReference>
<reference evidence="6 7" key="1">
    <citation type="journal article" date="2023" name="Microbiol. Resour. Announc.">
        <title>Complete Genome Sequence of Imperialibacter roseus strain P4T.</title>
        <authorList>
            <person name="Tizabi D.R."/>
            <person name="Bachvaroff T."/>
            <person name="Hill R.T."/>
        </authorList>
    </citation>
    <scope>NUCLEOTIDE SEQUENCE [LARGE SCALE GENOMIC DNA]</scope>
    <source>
        <strain evidence="6 7">P4T</strain>
    </source>
</reference>
<dbReference type="PANTHER" id="PTHR23521:SF3">
    <property type="entry name" value="MFS TRANSPORTER"/>
    <property type="match status" value="1"/>
</dbReference>
<evidence type="ECO:0000256" key="3">
    <source>
        <dbReference type="ARBA" id="ARBA00023136"/>
    </source>
</evidence>
<dbReference type="SUPFAM" id="SSF103473">
    <property type="entry name" value="MFS general substrate transporter"/>
    <property type="match status" value="1"/>
</dbReference>
<feature type="transmembrane region" description="Helical" evidence="4">
    <location>
        <begin position="304"/>
        <end position="320"/>
    </location>
</feature>
<evidence type="ECO:0000256" key="4">
    <source>
        <dbReference type="SAM" id="Phobius"/>
    </source>
</evidence>
<feature type="transmembrane region" description="Helical" evidence="4">
    <location>
        <begin position="134"/>
        <end position="155"/>
    </location>
</feature>